<sequence>MEKRIQKFQEENKQRHEELVAVFNLPRSTPDMEIQQLKEQKEDLTKELKMLRKENTGLQNELDKVGQDGPTKDMAKLLKRYYEMEDQFAQMKKEIKQDVKNVLAEKEKKTVQQVQGHLVENGKKMQKHVEKRLGETENHVQQQVEKSLGENEDHVQKQLEERLTENEKQIQQLLGMEERIVEHNQKIQEQLDDCLEDNVKEMQEHEKEVQQEVNERLEENEKKVQEQADSILASASLMKQAAHKALDTHTILLGEAINKQGYFTRMINFKNLIKSVWGLDLQLHNLDSYSYKINGFNSIGYNTDHYWRNHHLEFRRITITPDDNSYHKMSCNH</sequence>
<evidence type="ECO:0000256" key="1">
    <source>
        <dbReference type="SAM" id="Coils"/>
    </source>
</evidence>
<organism evidence="2 3">
    <name type="scientific">Pyronema omphalodes (strain CBS 100304)</name>
    <name type="common">Pyronema confluens</name>
    <dbReference type="NCBI Taxonomy" id="1076935"/>
    <lineage>
        <taxon>Eukaryota</taxon>
        <taxon>Fungi</taxon>
        <taxon>Dikarya</taxon>
        <taxon>Ascomycota</taxon>
        <taxon>Pezizomycotina</taxon>
        <taxon>Pezizomycetes</taxon>
        <taxon>Pezizales</taxon>
        <taxon>Pyronemataceae</taxon>
        <taxon>Pyronema</taxon>
    </lineage>
</organism>
<proteinExistence type="predicted"/>
<reference evidence="2 3" key="1">
    <citation type="journal article" date="2013" name="PLoS Genet.">
        <title>The genome and development-dependent transcriptomes of Pyronema confluens: a window into fungal evolution.</title>
        <authorList>
            <person name="Traeger S."/>
            <person name="Altegoer F."/>
            <person name="Freitag M."/>
            <person name="Gabaldon T."/>
            <person name="Kempken F."/>
            <person name="Kumar A."/>
            <person name="Marcet-Houben M."/>
            <person name="Poggeler S."/>
            <person name="Stajich J.E."/>
            <person name="Nowrousian M."/>
        </authorList>
    </citation>
    <scope>NUCLEOTIDE SEQUENCE [LARGE SCALE GENOMIC DNA]</scope>
    <source>
        <strain evidence="3">CBS 100304</strain>
        <tissue evidence="2">Vegetative mycelium</tissue>
    </source>
</reference>
<dbReference type="OrthoDB" id="2504002at2759"/>
<dbReference type="AlphaFoldDB" id="U4L578"/>
<dbReference type="EMBL" id="HF935238">
    <property type="protein sequence ID" value="CCX05200.1"/>
    <property type="molecule type" value="Genomic_DNA"/>
</dbReference>
<accession>U4L578</accession>
<feature type="coiled-coil region" evidence="1">
    <location>
        <begin position="34"/>
        <end position="112"/>
    </location>
</feature>
<keyword evidence="1" id="KW-0175">Coiled coil</keyword>
<name>U4L578_PYROM</name>
<dbReference type="eggNOG" id="ENOG502RVMA">
    <property type="taxonomic scope" value="Eukaryota"/>
</dbReference>
<protein>
    <submittedName>
        <fullName evidence="2">Uncharacterized protein</fullName>
    </submittedName>
</protein>
<evidence type="ECO:0000313" key="3">
    <source>
        <dbReference type="Proteomes" id="UP000018144"/>
    </source>
</evidence>
<keyword evidence="3" id="KW-1185">Reference proteome</keyword>
<feature type="coiled-coil region" evidence="1">
    <location>
        <begin position="156"/>
        <end position="234"/>
    </location>
</feature>
<dbReference type="Proteomes" id="UP000018144">
    <property type="component" value="Unassembled WGS sequence"/>
</dbReference>
<evidence type="ECO:0000313" key="2">
    <source>
        <dbReference type="EMBL" id="CCX05200.1"/>
    </source>
</evidence>
<gene>
    <name evidence="2" type="ORF">PCON_04787</name>
</gene>